<organism evidence="1">
    <name type="scientific">marine sediment metagenome</name>
    <dbReference type="NCBI Taxonomy" id="412755"/>
    <lineage>
        <taxon>unclassified sequences</taxon>
        <taxon>metagenomes</taxon>
        <taxon>ecological metagenomes</taxon>
    </lineage>
</organism>
<accession>A0A0F8XBQ2</accession>
<reference evidence="1" key="1">
    <citation type="journal article" date="2015" name="Nature">
        <title>Complex archaea that bridge the gap between prokaryotes and eukaryotes.</title>
        <authorList>
            <person name="Spang A."/>
            <person name="Saw J.H."/>
            <person name="Jorgensen S.L."/>
            <person name="Zaremba-Niedzwiedzka K."/>
            <person name="Martijn J."/>
            <person name="Lind A.E."/>
            <person name="van Eijk R."/>
            <person name="Schleper C."/>
            <person name="Guy L."/>
            <person name="Ettema T.J."/>
        </authorList>
    </citation>
    <scope>NUCLEOTIDE SEQUENCE</scope>
</reference>
<name>A0A0F8XBQ2_9ZZZZ</name>
<sequence length="150" mass="16947">MALGDLDQMIVVFYMWLPVVKTNSSKPIRVSPRCRFFFKGDGMALRLIQVRVCDGVCCEENPRFPTPDHSDCIYHNPGLLGKGNTGCQLMLNPMMRPDESKKMVDRMFDGMSAMELFESTCAKWPQNTPPKDQIIGNTGGCCFQWVEDGK</sequence>
<proteinExistence type="predicted"/>
<evidence type="ECO:0000313" key="1">
    <source>
        <dbReference type="EMBL" id="KKK58355.1"/>
    </source>
</evidence>
<dbReference type="EMBL" id="LAZR01064025">
    <property type="protein sequence ID" value="KKK58355.1"/>
    <property type="molecule type" value="Genomic_DNA"/>
</dbReference>
<protein>
    <submittedName>
        <fullName evidence="1">Uncharacterized protein</fullName>
    </submittedName>
</protein>
<dbReference type="AlphaFoldDB" id="A0A0F8XBQ2"/>
<gene>
    <name evidence="1" type="ORF">LCGC14_3045280</name>
</gene>
<comment type="caution">
    <text evidence="1">The sequence shown here is derived from an EMBL/GenBank/DDBJ whole genome shotgun (WGS) entry which is preliminary data.</text>
</comment>